<evidence type="ECO:0000256" key="2">
    <source>
        <dbReference type="ARBA" id="ARBA00022737"/>
    </source>
</evidence>
<dbReference type="Gene3D" id="3.40.250.10">
    <property type="entry name" value="Rhodanese-like domain"/>
    <property type="match status" value="2"/>
</dbReference>
<protein>
    <recommendedName>
        <fullName evidence="3">Rhodanese domain-containing protein</fullName>
    </recommendedName>
</protein>
<dbReference type="PANTHER" id="PTHR11364:SF27">
    <property type="entry name" value="SULFURTRANSFERASE"/>
    <property type="match status" value="1"/>
</dbReference>
<feature type="domain" description="Rhodanese" evidence="3">
    <location>
        <begin position="136"/>
        <end position="201"/>
    </location>
</feature>
<evidence type="ECO:0000256" key="1">
    <source>
        <dbReference type="ARBA" id="ARBA00022679"/>
    </source>
</evidence>
<evidence type="ECO:0000313" key="4">
    <source>
        <dbReference type="EMBL" id="GIQ79443.1"/>
    </source>
</evidence>
<organism evidence="4 5">
    <name type="scientific">Kipferlia bialata</name>
    <dbReference type="NCBI Taxonomy" id="797122"/>
    <lineage>
        <taxon>Eukaryota</taxon>
        <taxon>Metamonada</taxon>
        <taxon>Carpediemonas-like organisms</taxon>
        <taxon>Kipferlia</taxon>
    </lineage>
</organism>
<dbReference type="Pfam" id="PF00581">
    <property type="entry name" value="Rhodanese"/>
    <property type="match status" value="1"/>
</dbReference>
<dbReference type="InterPro" id="IPR045078">
    <property type="entry name" value="TST/MPST-like"/>
</dbReference>
<name>A0A9K3CLJ3_9EUKA</name>
<dbReference type="GO" id="GO:0004792">
    <property type="term" value="F:thiosulfate-cyanide sulfurtransferase activity"/>
    <property type="evidence" value="ECO:0007669"/>
    <property type="project" value="TreeGrafter"/>
</dbReference>
<dbReference type="EMBL" id="BDIP01000007">
    <property type="protein sequence ID" value="GIQ79443.1"/>
    <property type="molecule type" value="Genomic_DNA"/>
</dbReference>
<proteinExistence type="predicted"/>
<dbReference type="AlphaFoldDB" id="A0A9K3CLJ3"/>
<dbReference type="PROSITE" id="PS50206">
    <property type="entry name" value="RHODANESE_3"/>
    <property type="match status" value="2"/>
</dbReference>
<dbReference type="Proteomes" id="UP000265618">
    <property type="component" value="Unassembled WGS sequence"/>
</dbReference>
<accession>A0A9K3CLJ3</accession>
<dbReference type="InterPro" id="IPR036873">
    <property type="entry name" value="Rhodanese-like_dom_sf"/>
</dbReference>
<dbReference type="SUPFAM" id="SSF52821">
    <property type="entry name" value="Rhodanese/Cell cycle control phosphatase"/>
    <property type="match status" value="2"/>
</dbReference>
<gene>
    <name evidence="4" type="ORF">KIPB_000088</name>
</gene>
<comment type="caution">
    <text evidence="4">The sequence shown here is derived from an EMBL/GenBank/DDBJ whole genome shotgun (WGS) entry which is preliminary data.</text>
</comment>
<evidence type="ECO:0000259" key="3">
    <source>
        <dbReference type="PROSITE" id="PS50206"/>
    </source>
</evidence>
<dbReference type="OrthoDB" id="270167at2759"/>
<evidence type="ECO:0000313" key="5">
    <source>
        <dbReference type="Proteomes" id="UP000265618"/>
    </source>
</evidence>
<feature type="domain" description="Rhodanese" evidence="3">
    <location>
        <begin position="35"/>
        <end position="99"/>
    </location>
</feature>
<keyword evidence="5" id="KW-1185">Reference proteome</keyword>
<dbReference type="InterPro" id="IPR001763">
    <property type="entry name" value="Rhodanese-like_dom"/>
</dbReference>
<dbReference type="PANTHER" id="PTHR11364">
    <property type="entry name" value="THIOSULFATE SULFERTANSFERASE"/>
    <property type="match status" value="1"/>
</dbReference>
<keyword evidence="1" id="KW-0808">Transferase</keyword>
<keyword evidence="2" id="KW-0677">Repeat</keyword>
<reference evidence="4 5" key="1">
    <citation type="journal article" date="2018" name="PLoS ONE">
        <title>The draft genome of Kipferlia bialata reveals reductive genome evolution in fornicate parasites.</title>
        <authorList>
            <person name="Tanifuji G."/>
            <person name="Takabayashi S."/>
            <person name="Kume K."/>
            <person name="Takagi M."/>
            <person name="Nakayama T."/>
            <person name="Kamikawa R."/>
            <person name="Inagaki Y."/>
            <person name="Hashimoto T."/>
        </authorList>
    </citation>
    <scope>NUCLEOTIDE SEQUENCE [LARGE SCALE GENOMIC DNA]</scope>
    <source>
        <strain evidence="4">NY0173</strain>
    </source>
</reference>
<sequence>MEPATGFLERGEGYRVFYRIWKDAAVPSKVLCEFEHFQKAVTAVGITDQSRVVVYDGSEVGCFSAFRVWWLFRYIGFDNVSVLNGGLPVWTSLGLPVESGPVKPVPSPLSSFSGSVAHPEMVASIEEVRQFANKKGGRVTALADARPPPRFHGSVPEPRPGILRGHVAGAKNMPRGKLLDKQGLKTDPSAAKAAWESCGLDVTAPGLCCNCGSGVTSCVLIASACVASGLPVEAFGLFDLSTHAWLNPEDAAINPTEL</sequence>